<evidence type="ECO:0000256" key="2">
    <source>
        <dbReference type="SAM" id="Phobius"/>
    </source>
</evidence>
<keyword evidence="2" id="KW-0472">Membrane</keyword>
<dbReference type="EMBL" id="RRYP01005679">
    <property type="protein sequence ID" value="TNV81834.1"/>
    <property type="molecule type" value="Genomic_DNA"/>
</dbReference>
<reference evidence="3" key="1">
    <citation type="submission" date="2019-06" db="EMBL/GenBank/DDBJ databases">
        <authorList>
            <person name="Zheng W."/>
        </authorList>
    </citation>
    <scope>NUCLEOTIDE SEQUENCE</scope>
    <source>
        <strain evidence="3">QDHG01</strain>
    </source>
</reference>
<keyword evidence="2" id="KW-1133">Transmembrane helix</keyword>
<evidence type="ECO:0000256" key="1">
    <source>
        <dbReference type="SAM" id="Coils"/>
    </source>
</evidence>
<protein>
    <submittedName>
        <fullName evidence="3">Uncharacterized protein</fullName>
    </submittedName>
</protein>
<feature type="transmembrane region" description="Helical" evidence="2">
    <location>
        <begin position="209"/>
        <end position="231"/>
    </location>
</feature>
<organism evidence="3 4">
    <name type="scientific">Halteria grandinella</name>
    <dbReference type="NCBI Taxonomy" id="5974"/>
    <lineage>
        <taxon>Eukaryota</taxon>
        <taxon>Sar</taxon>
        <taxon>Alveolata</taxon>
        <taxon>Ciliophora</taxon>
        <taxon>Intramacronucleata</taxon>
        <taxon>Spirotrichea</taxon>
        <taxon>Stichotrichia</taxon>
        <taxon>Sporadotrichida</taxon>
        <taxon>Halteriidae</taxon>
        <taxon>Halteria</taxon>
    </lineage>
</organism>
<name>A0A8J8NXA1_HALGN</name>
<evidence type="ECO:0000313" key="4">
    <source>
        <dbReference type="Proteomes" id="UP000785679"/>
    </source>
</evidence>
<comment type="caution">
    <text evidence="3">The sequence shown here is derived from an EMBL/GenBank/DDBJ whole genome shotgun (WGS) entry which is preliminary data.</text>
</comment>
<keyword evidence="1" id="KW-0175">Coiled coil</keyword>
<dbReference type="Proteomes" id="UP000785679">
    <property type="component" value="Unassembled WGS sequence"/>
</dbReference>
<keyword evidence="4" id="KW-1185">Reference proteome</keyword>
<feature type="coiled-coil region" evidence="1">
    <location>
        <begin position="620"/>
        <end position="662"/>
    </location>
</feature>
<gene>
    <name evidence="3" type="ORF">FGO68_gene3691</name>
</gene>
<sequence length="683" mass="78758">MTDRHSSKFQRSDDDYRYTELKKPLQPIVLNEAFGQPYVPTDGYVAVGTQPQHLMSMHSQPHYEQPHHYNTDASQLPRMLTPKMQRSTLLERDLEEEDSEGKLTRKVKFRKTENTHIKRRLPGGQQPKAIRSDRHRSLNIENGKAPGIVAAEADPYTGNGESAQGISNPVPSRIRRVWHVLKAFLERISIGQYDTKLYDAKLRGYQSTWIGGILTVGCAFLVLILTISILVSTLDPSNVYVDERPVGWINSPYSKLTLKELTQHGYHLPKFEVGFDPSKMSKICLMDNNANKDEHRFCYRKPEGTQHATFGIGILDTDYIEDKEWPAEFEYKSLGELQKYILNKDPSKLNQDFPSHYIWSVYNRTEFLVFSQETQDIVGGKNASSKITPERIQFNYDEYAIYITLKLVNKIDETDKDLYDFGSSFLNKLAEWFFKVDLSAHPLGELYIRSDIKVLTKRQVPMTETTIALFIDPVIIEQTVHCGTPLEAIAKIGGILFVLRIAFIIRFFHEHYFERRMRYLYARPRIELQSSSSSVVENPPKQNVRNGINDSMADASLEVRDLKASRIIDQEVMDITNQKTPIHKDNYFKELFSFETFKELVERVDTLEVESTSANASQIGDSLQQKFEMLRQRMENAQSQVIEELQKENMGLKQQLSLVSKAVERQEGQIELLSRALYNKKTQ</sequence>
<dbReference type="AlphaFoldDB" id="A0A8J8NXA1"/>
<proteinExistence type="predicted"/>
<keyword evidence="2" id="KW-0812">Transmembrane</keyword>
<evidence type="ECO:0000313" key="3">
    <source>
        <dbReference type="EMBL" id="TNV81834.1"/>
    </source>
</evidence>
<accession>A0A8J8NXA1</accession>